<dbReference type="CDD" id="cd00174">
    <property type="entry name" value="SH3"/>
    <property type="match status" value="1"/>
</dbReference>
<dbReference type="InterPro" id="IPR000164">
    <property type="entry name" value="Histone_H3/CENP-A"/>
</dbReference>
<dbReference type="STRING" id="988480.A0A075AQC7"/>
<dbReference type="SUPFAM" id="SSF50044">
    <property type="entry name" value="SH3-domain"/>
    <property type="match status" value="1"/>
</dbReference>
<evidence type="ECO:0000259" key="8">
    <source>
        <dbReference type="PROSITE" id="PS50003"/>
    </source>
</evidence>
<dbReference type="InterPro" id="IPR036028">
    <property type="entry name" value="SH3-like_dom_sf"/>
</dbReference>
<evidence type="ECO:0000256" key="2">
    <source>
        <dbReference type="ARBA" id="ARBA00010343"/>
    </source>
</evidence>
<dbReference type="Gene3D" id="2.30.30.40">
    <property type="entry name" value="SH3 Domains"/>
    <property type="match status" value="1"/>
</dbReference>
<dbReference type="GO" id="GO:0046982">
    <property type="term" value="F:protein heterodimerization activity"/>
    <property type="evidence" value="ECO:0007669"/>
    <property type="project" value="InterPro"/>
</dbReference>
<comment type="subcellular location">
    <subcellularLocation>
        <location evidence="1">Chromosome</location>
    </subcellularLocation>
</comment>
<dbReference type="GO" id="GO:0000786">
    <property type="term" value="C:nucleosome"/>
    <property type="evidence" value="ECO:0007669"/>
    <property type="project" value="UniProtKB-KW"/>
</dbReference>
<dbReference type="Gene3D" id="1.20.900.10">
    <property type="entry name" value="Dbl homology (DH) domain"/>
    <property type="match status" value="1"/>
</dbReference>
<dbReference type="SUPFAM" id="SSF50729">
    <property type="entry name" value="PH domain-like"/>
    <property type="match status" value="1"/>
</dbReference>
<dbReference type="GO" id="GO:0003677">
    <property type="term" value="F:DNA binding"/>
    <property type="evidence" value="ECO:0007669"/>
    <property type="project" value="InterPro"/>
</dbReference>
<dbReference type="PROSITE" id="PS50003">
    <property type="entry name" value="PH_DOMAIN"/>
    <property type="match status" value="1"/>
</dbReference>
<evidence type="ECO:0000256" key="4">
    <source>
        <dbReference type="ARBA" id="ARBA00022454"/>
    </source>
</evidence>
<dbReference type="PRINTS" id="PR00622">
    <property type="entry name" value="HISTONEH3"/>
</dbReference>
<sequence>TDLRFQSAAIGALQEAAEAYLVGLFEDTNLCAIHAKRVTIMPKDIQLARRIRVGDKVIAKADYVSNNVQELQFEQDELIIVIKDENNDGFCYGSINNHEGWFSVKHVEKICENAADDLIYSVIDDYKQSIVSRGGEPVSWSSKYPNLTRTISKEELHRQEAIYELIKTERSYPYLWLETVLRAPFEENQDLFTKGYVDIVLKSWTTSAYQYSNSQLFLFLELLRQFDLRAAKSPVIILQVYRRKLSRKIGKECDKSLVSQGFKLSHQLIKPVQRICKYPLLIREILKYTDGKNEDKELLEKALLKIQSVKLVLVKPSRKLVKEGIVLCQLGKNEPFKQRVCFLFNDILIILKKDGDKYKLKMFLTFENLLANDVCKEKGFSFELICNNKYIEMEFTTIKEKEEWISQIRELASLFEGRIMKLGTPLSGKFDFPIIRNRSVPNLPKLPEASKTTSATVTACSSNIDKESKQRLYSLAKMASSKSISDLRSVNIMKETSTPVSKSKSVVNSTVRSVDKDAKIVTDNSASVISIFCGEINELSIVDVDERLVLTPSLPNRPIRNVCIKDVFKQKGSKREYIYIMEITRQDENYVIFETFEDLYGFHEQLVINFQEEAGIIGGRRIIPDFPPQVMVVNDSLAKHRMFSKGFDSIAAKDK</sequence>
<dbReference type="Pfam" id="PF22697">
    <property type="entry name" value="SOS1_NGEF_PH"/>
    <property type="match status" value="1"/>
</dbReference>
<dbReference type="Proteomes" id="UP000030755">
    <property type="component" value="Unassembled WGS sequence"/>
</dbReference>
<proteinExistence type="inferred from homology"/>
<dbReference type="InterPro" id="IPR009072">
    <property type="entry name" value="Histone-fold"/>
</dbReference>
<dbReference type="PROSITE" id="PS50010">
    <property type="entry name" value="DH_2"/>
    <property type="match status" value="1"/>
</dbReference>
<feature type="domain" description="SH3" evidence="7">
    <location>
        <begin position="52"/>
        <end position="112"/>
    </location>
</feature>
<dbReference type="GO" id="GO:0035091">
    <property type="term" value="F:phosphatidylinositol binding"/>
    <property type="evidence" value="ECO:0007669"/>
    <property type="project" value="InterPro"/>
</dbReference>
<keyword evidence="11" id="KW-1185">Reference proteome</keyword>
<dbReference type="InterPro" id="IPR035899">
    <property type="entry name" value="DBL_dom_sf"/>
</dbReference>
<dbReference type="SUPFAM" id="SSF47113">
    <property type="entry name" value="Histone-fold"/>
    <property type="match status" value="1"/>
</dbReference>
<dbReference type="SMART" id="SM00325">
    <property type="entry name" value="RhoGEF"/>
    <property type="match status" value="1"/>
</dbReference>
<dbReference type="OrthoDB" id="1716625at2759"/>
<evidence type="ECO:0000259" key="9">
    <source>
        <dbReference type="PROSITE" id="PS50010"/>
    </source>
</evidence>
<evidence type="ECO:0000256" key="5">
    <source>
        <dbReference type="ARBA" id="ARBA00023269"/>
    </source>
</evidence>
<dbReference type="Gene3D" id="1.10.20.10">
    <property type="entry name" value="Histone, subunit A"/>
    <property type="match status" value="1"/>
</dbReference>
<accession>A0A075AQC7</accession>
<dbReference type="Gene3D" id="2.30.29.30">
    <property type="entry name" value="Pleckstrin-homology domain (PH domain)/Phosphotyrosine-binding domain (PTB)"/>
    <property type="match status" value="1"/>
</dbReference>
<dbReference type="HOGENOM" id="CLU_418961_0_0_1"/>
<evidence type="ECO:0000259" key="7">
    <source>
        <dbReference type="PROSITE" id="PS50002"/>
    </source>
</evidence>
<reference evidence="10 11" key="1">
    <citation type="journal article" date="2013" name="Curr. Biol.">
        <title>Shared signatures of parasitism and phylogenomics unite Cryptomycota and microsporidia.</title>
        <authorList>
            <person name="James T.Y."/>
            <person name="Pelin A."/>
            <person name="Bonen L."/>
            <person name="Ahrendt S."/>
            <person name="Sain D."/>
            <person name="Corradi N."/>
            <person name="Stajich J.E."/>
        </authorList>
    </citation>
    <scope>NUCLEOTIDE SEQUENCE [LARGE SCALE GENOMIC DNA]</scope>
    <source>
        <strain evidence="10 11">CSF55</strain>
    </source>
</reference>
<gene>
    <name evidence="10" type="ORF">O9G_005543</name>
</gene>
<dbReference type="InterPro" id="IPR001849">
    <property type="entry name" value="PH_domain"/>
</dbReference>
<evidence type="ECO:0000313" key="11">
    <source>
        <dbReference type="Proteomes" id="UP000030755"/>
    </source>
</evidence>
<dbReference type="Pfam" id="PF00621">
    <property type="entry name" value="RhoGEF"/>
    <property type="match status" value="1"/>
</dbReference>
<dbReference type="InterPro" id="IPR036871">
    <property type="entry name" value="PX_dom_sf"/>
</dbReference>
<name>A0A075AQC7_ROZAC</name>
<dbReference type="PANTHER" id="PTHR11426">
    <property type="entry name" value="HISTONE H3"/>
    <property type="match status" value="1"/>
</dbReference>
<dbReference type="Pfam" id="PF00125">
    <property type="entry name" value="Histone"/>
    <property type="match status" value="1"/>
</dbReference>
<comment type="similarity">
    <text evidence="2">Belongs to the histone H3 family.</text>
</comment>
<organism evidence="10 11">
    <name type="scientific">Rozella allomycis (strain CSF55)</name>
    <dbReference type="NCBI Taxonomy" id="988480"/>
    <lineage>
        <taxon>Eukaryota</taxon>
        <taxon>Fungi</taxon>
        <taxon>Fungi incertae sedis</taxon>
        <taxon>Cryptomycota</taxon>
        <taxon>Cryptomycota incertae sedis</taxon>
        <taxon>Rozella</taxon>
    </lineage>
</organism>
<feature type="domain" description="PH" evidence="8">
    <location>
        <begin position="319"/>
        <end position="413"/>
    </location>
</feature>
<dbReference type="InterPro" id="IPR001452">
    <property type="entry name" value="SH3_domain"/>
</dbReference>
<keyword evidence="3 6" id="KW-0728">SH3 domain</keyword>
<dbReference type="AlphaFoldDB" id="A0A075AQC7"/>
<evidence type="ECO:0000313" key="10">
    <source>
        <dbReference type="EMBL" id="EPZ30802.1"/>
    </source>
</evidence>
<keyword evidence="5" id="KW-0238">DNA-binding</keyword>
<dbReference type="Pfam" id="PF07653">
    <property type="entry name" value="SH3_2"/>
    <property type="match status" value="1"/>
</dbReference>
<dbReference type="SUPFAM" id="SSF48065">
    <property type="entry name" value="DBL homology domain (DH-domain)"/>
    <property type="match status" value="1"/>
</dbReference>
<dbReference type="InterPro" id="IPR055251">
    <property type="entry name" value="SOS1_NGEF_PH"/>
</dbReference>
<keyword evidence="5" id="KW-0544">Nucleosome core</keyword>
<dbReference type="InterPro" id="IPR000219">
    <property type="entry name" value="DH_dom"/>
</dbReference>
<dbReference type="InterPro" id="IPR007125">
    <property type="entry name" value="H2A/H2B/H3"/>
</dbReference>
<evidence type="ECO:0000256" key="1">
    <source>
        <dbReference type="ARBA" id="ARBA00004286"/>
    </source>
</evidence>
<dbReference type="SMART" id="SM00326">
    <property type="entry name" value="SH3"/>
    <property type="match status" value="1"/>
</dbReference>
<dbReference type="EMBL" id="KE561372">
    <property type="protein sequence ID" value="EPZ30802.1"/>
    <property type="molecule type" value="Genomic_DNA"/>
</dbReference>
<dbReference type="Gene3D" id="3.30.1520.10">
    <property type="entry name" value="Phox-like domain"/>
    <property type="match status" value="1"/>
</dbReference>
<dbReference type="SMART" id="SM00233">
    <property type="entry name" value="PH"/>
    <property type="match status" value="1"/>
</dbReference>
<dbReference type="SMART" id="SM00428">
    <property type="entry name" value="H3"/>
    <property type="match status" value="1"/>
</dbReference>
<evidence type="ECO:0000256" key="6">
    <source>
        <dbReference type="PROSITE-ProRule" id="PRU00192"/>
    </source>
</evidence>
<dbReference type="PROSITE" id="PS50002">
    <property type="entry name" value="SH3"/>
    <property type="match status" value="1"/>
</dbReference>
<evidence type="ECO:0000256" key="3">
    <source>
        <dbReference type="ARBA" id="ARBA00022443"/>
    </source>
</evidence>
<protein>
    <submittedName>
        <fullName evidence="10">Histone H3 domain-containing protein</fullName>
    </submittedName>
</protein>
<dbReference type="InterPro" id="IPR011993">
    <property type="entry name" value="PH-like_dom_sf"/>
</dbReference>
<dbReference type="CDD" id="cd22911">
    <property type="entry name" value="HFD_H3"/>
    <property type="match status" value="1"/>
</dbReference>
<dbReference type="GO" id="GO:0005085">
    <property type="term" value="F:guanyl-nucleotide exchange factor activity"/>
    <property type="evidence" value="ECO:0007669"/>
    <property type="project" value="InterPro"/>
</dbReference>
<keyword evidence="4" id="KW-0158">Chromosome</keyword>
<feature type="non-terminal residue" evidence="10">
    <location>
        <position position="1"/>
    </location>
</feature>
<dbReference type="GO" id="GO:0030527">
    <property type="term" value="F:structural constituent of chromatin"/>
    <property type="evidence" value="ECO:0007669"/>
    <property type="project" value="InterPro"/>
</dbReference>
<dbReference type="SUPFAM" id="SSF64268">
    <property type="entry name" value="PX domain"/>
    <property type="match status" value="1"/>
</dbReference>
<feature type="domain" description="DH" evidence="9">
    <location>
        <begin position="264"/>
        <end position="309"/>
    </location>
</feature>